<dbReference type="EMBL" id="LRTV01000001">
    <property type="protein sequence ID" value="RFD80064.1"/>
    <property type="molecule type" value="Genomic_DNA"/>
</dbReference>
<dbReference type="InterPro" id="IPR010147">
    <property type="entry name" value="CRISPR-assoc_prot_CasD"/>
</dbReference>
<dbReference type="NCBIfam" id="TIGR02593">
    <property type="entry name" value="CRISPR_cas5"/>
    <property type="match status" value="1"/>
</dbReference>
<dbReference type="GO" id="GO:0003723">
    <property type="term" value="F:RNA binding"/>
    <property type="evidence" value="ECO:0007669"/>
    <property type="project" value="InterPro"/>
</dbReference>
<dbReference type="Gene3D" id="3.30.70.2660">
    <property type="match status" value="1"/>
</dbReference>
<dbReference type="GO" id="GO:0043571">
    <property type="term" value="P:maintenance of CRISPR repeat elements"/>
    <property type="evidence" value="ECO:0007669"/>
    <property type="project" value="InterPro"/>
</dbReference>
<evidence type="ECO:0000313" key="2">
    <source>
        <dbReference type="EMBL" id="RFD80064.1"/>
    </source>
</evidence>
<protein>
    <submittedName>
        <fullName evidence="2">Type I-E CRISPR-associated protein Cas5/CasD</fullName>
    </submittedName>
</protein>
<dbReference type="RefSeq" id="WP_116711657.1">
    <property type="nucleotide sequence ID" value="NZ_LRTV01000001.1"/>
</dbReference>
<dbReference type="GO" id="GO:0051607">
    <property type="term" value="P:defense response to virus"/>
    <property type="evidence" value="ECO:0007669"/>
    <property type="project" value="UniProtKB-KW"/>
</dbReference>
<comment type="caution">
    <text evidence="2">The sequence shown here is derived from an EMBL/GenBank/DDBJ whole genome shotgun (WGS) entry which is preliminary data.</text>
</comment>
<name>A0A3E1J142_GARVA</name>
<organism evidence="2 3">
    <name type="scientific">Gardnerella vaginalis</name>
    <dbReference type="NCBI Taxonomy" id="2702"/>
    <lineage>
        <taxon>Bacteria</taxon>
        <taxon>Bacillati</taxon>
        <taxon>Actinomycetota</taxon>
        <taxon>Actinomycetes</taxon>
        <taxon>Bifidobacteriales</taxon>
        <taxon>Bifidobacteriaceae</taxon>
        <taxon>Gardnerella</taxon>
    </lineage>
</organism>
<dbReference type="AlphaFoldDB" id="A0A3E1J142"/>
<sequence length="294" mass="33692">MKSLLLKFSGPLQSWGTDSHFETRRTDYYPSKSAVVGMIAAAFGYRRSADCDEEIAKLNDLDFAVRIDQQGNLLRDYHIAAKYKLNGDFEKNYVTNRYYLEDAIFLVAIGSDNEQLIYSINDALRSPYFQSSLGRRSLPPTADFILGVEDCGVIQALLTHEWLANEWGRRRVKVSVLSRGLESTEESSKSLNSGFVPLYADADLIDKAAEELKKEDIGTYRIQSSVRKLRKDYVNSFSNKERKFGFRYESKIEIPIERICRNMPNLQNVRSDNSYLKVHRTFNVEHDAFSGMEA</sequence>
<dbReference type="NCBIfam" id="TIGR01868">
    <property type="entry name" value="casD_Cas5e"/>
    <property type="match status" value="1"/>
</dbReference>
<accession>A0A3E1J142</accession>
<gene>
    <name evidence="2" type="ORF">AXE77_00645</name>
</gene>
<keyword evidence="1" id="KW-0051">Antiviral defense</keyword>
<dbReference type="InterPro" id="IPR013422">
    <property type="entry name" value="CRISPR-assoc_prot_Cas5_N"/>
</dbReference>
<dbReference type="Proteomes" id="UP000259221">
    <property type="component" value="Unassembled WGS sequence"/>
</dbReference>
<evidence type="ECO:0000313" key="3">
    <source>
        <dbReference type="Proteomes" id="UP000259221"/>
    </source>
</evidence>
<evidence type="ECO:0000256" key="1">
    <source>
        <dbReference type="ARBA" id="ARBA00023118"/>
    </source>
</evidence>
<dbReference type="Pfam" id="PF09704">
    <property type="entry name" value="Cas_Cas5d"/>
    <property type="match status" value="1"/>
</dbReference>
<reference evidence="2 3" key="1">
    <citation type="submission" date="2016-02" db="EMBL/GenBank/DDBJ databases">
        <authorList>
            <person name="Alioto T."/>
            <person name="Alioto T."/>
        </authorList>
    </citation>
    <scope>NUCLEOTIDE SEQUENCE [LARGE SCALE GENOMIC DNA]</scope>
    <source>
        <strain evidence="2 3">NR010</strain>
    </source>
</reference>
<dbReference type="OrthoDB" id="3189549at2"/>
<dbReference type="InterPro" id="IPR021124">
    <property type="entry name" value="CRISPR-assoc_prot_Cas5"/>
</dbReference>
<proteinExistence type="predicted"/>
<dbReference type="CDD" id="cd09645">
    <property type="entry name" value="Cas5_I-E"/>
    <property type="match status" value="1"/>
</dbReference>